<accession>A0ABP9F9K8</accession>
<dbReference type="RefSeq" id="WP_345580682.1">
    <property type="nucleotide sequence ID" value="NZ_BAABLV010000020.1"/>
</dbReference>
<organism evidence="1 2">
    <name type="scientific">Tessaracoccus lubricantis</name>
    <dbReference type="NCBI Taxonomy" id="545543"/>
    <lineage>
        <taxon>Bacteria</taxon>
        <taxon>Bacillati</taxon>
        <taxon>Actinomycetota</taxon>
        <taxon>Actinomycetes</taxon>
        <taxon>Propionibacteriales</taxon>
        <taxon>Propionibacteriaceae</taxon>
        <taxon>Tessaracoccus</taxon>
    </lineage>
</organism>
<gene>
    <name evidence="1" type="ORF">GCM10025789_12840</name>
</gene>
<dbReference type="EMBL" id="BAABLV010000020">
    <property type="protein sequence ID" value="GAA4896516.1"/>
    <property type="molecule type" value="Genomic_DNA"/>
</dbReference>
<keyword evidence="2" id="KW-1185">Reference proteome</keyword>
<evidence type="ECO:0000313" key="2">
    <source>
        <dbReference type="Proteomes" id="UP001501521"/>
    </source>
</evidence>
<name>A0ABP9F9K8_9ACTN</name>
<dbReference type="Proteomes" id="UP001501521">
    <property type="component" value="Unassembled WGS sequence"/>
</dbReference>
<evidence type="ECO:0000313" key="1">
    <source>
        <dbReference type="EMBL" id="GAA4896516.1"/>
    </source>
</evidence>
<comment type="caution">
    <text evidence="1">The sequence shown here is derived from an EMBL/GenBank/DDBJ whole genome shotgun (WGS) entry which is preliminary data.</text>
</comment>
<protein>
    <submittedName>
        <fullName evidence="1">Uncharacterized protein</fullName>
    </submittedName>
</protein>
<proteinExistence type="predicted"/>
<sequence>MRSPQLHAVGFDFKNMDALTKAAFDGGVRGVNKAPGFALIGAYSDPSGARLAFLQRKGQAVNVSAGLRSEATYRAQVIRFTDLLARVAVYSPGEDGGLLAQFLAMVDDPIAYEQHELGPGGGFSIIQALQVGALAMDVEVFADEAAFQASDAARVGAMLMEPRSMVSPSLMGLQAASITIEEATPTLLMAAVVEAVEVRRNELSGVDFQYVRASSIIDLTLAVPMEHPVEPGNVVHGTFYATANAGTWDRNAG</sequence>
<reference evidence="2" key="1">
    <citation type="journal article" date="2019" name="Int. J. Syst. Evol. Microbiol.">
        <title>The Global Catalogue of Microorganisms (GCM) 10K type strain sequencing project: providing services to taxonomists for standard genome sequencing and annotation.</title>
        <authorList>
            <consortium name="The Broad Institute Genomics Platform"/>
            <consortium name="The Broad Institute Genome Sequencing Center for Infectious Disease"/>
            <person name="Wu L."/>
            <person name="Ma J."/>
        </authorList>
    </citation>
    <scope>NUCLEOTIDE SEQUENCE [LARGE SCALE GENOMIC DNA]</scope>
    <source>
        <strain evidence="2">JCM 19125</strain>
    </source>
</reference>